<evidence type="ECO:0000256" key="1">
    <source>
        <dbReference type="SAM" id="MobiDB-lite"/>
    </source>
</evidence>
<accession>A0AAD5VAP6</accession>
<reference evidence="3" key="1">
    <citation type="submission" date="2022-07" db="EMBL/GenBank/DDBJ databases">
        <title>Genome Sequence of Physisporinus lineatus.</title>
        <authorList>
            <person name="Buettner E."/>
        </authorList>
    </citation>
    <scope>NUCLEOTIDE SEQUENCE</scope>
    <source>
        <strain evidence="3">VT162</strain>
    </source>
</reference>
<dbReference type="Gene3D" id="3.40.220.10">
    <property type="entry name" value="Leucine Aminopeptidase, subunit E, domain 1"/>
    <property type="match status" value="1"/>
</dbReference>
<dbReference type="PANTHER" id="PTHR35596:SF1">
    <property type="entry name" value="MICROBIAL-TYPE PARG CATALYTIC DOMAIN-CONTAINING PROTEIN"/>
    <property type="match status" value="1"/>
</dbReference>
<feature type="domain" description="Microbial-type PARG catalytic" evidence="2">
    <location>
        <begin position="53"/>
        <end position="146"/>
    </location>
</feature>
<dbReference type="AlphaFoldDB" id="A0AAD5VAP6"/>
<dbReference type="NCBIfam" id="TIGR02452">
    <property type="entry name" value="TIGR02452 family protein"/>
    <property type="match status" value="1"/>
</dbReference>
<gene>
    <name evidence="3" type="ORF">NLI96_g3984</name>
</gene>
<dbReference type="Pfam" id="PF10021">
    <property type="entry name" value="PARG_cat_microb"/>
    <property type="match status" value="1"/>
</dbReference>
<dbReference type="EMBL" id="JANAWD010000110">
    <property type="protein sequence ID" value="KAJ3486807.1"/>
    <property type="molecule type" value="Genomic_DNA"/>
</dbReference>
<dbReference type="PANTHER" id="PTHR35596">
    <property type="entry name" value="DUF2263 DOMAIN-CONTAINING PROTEIN"/>
    <property type="match status" value="1"/>
</dbReference>
<comment type="caution">
    <text evidence="3">The sequence shown here is derived from an EMBL/GenBank/DDBJ whole genome shotgun (WGS) entry which is preliminary data.</text>
</comment>
<evidence type="ECO:0000313" key="3">
    <source>
        <dbReference type="EMBL" id="KAJ3486807.1"/>
    </source>
</evidence>
<feature type="region of interest" description="Disordered" evidence="1">
    <location>
        <begin position="1"/>
        <end position="20"/>
    </location>
</feature>
<dbReference type="InterPro" id="IPR019261">
    <property type="entry name" value="PARG_cat_microbial"/>
</dbReference>
<dbReference type="InterPro" id="IPR043472">
    <property type="entry name" value="Macro_dom-like"/>
</dbReference>
<dbReference type="Proteomes" id="UP001212997">
    <property type="component" value="Unassembled WGS sequence"/>
</dbReference>
<evidence type="ECO:0000313" key="4">
    <source>
        <dbReference type="Proteomes" id="UP001212997"/>
    </source>
</evidence>
<sequence length="273" mass="30450">MAPSFRERSAISEDTLNRTDTILSEVPEGSSESRFIAEQLPPLDASKCPNYPPTKVVVDNADSFTTARNIIKRSPQATRKTAVLNLASDELQAGGWLYSLAKTQEEALCYSSTLYATLKEEYYPWPNLGPGSVAGIYSPAVVIFKDDLDHNCVDLSPQERQVVSVLTVAAPRGPRLTRDRTAFKYPQDLEDMRGKIRLVYRMAAHNGNTHIVLGAMGCGAYYCPPRQVAEEMRNILLEPEFKGWFQEIVFAVYATPGNPNFEVFSEVFEDVEV</sequence>
<evidence type="ECO:0000259" key="2">
    <source>
        <dbReference type="Pfam" id="PF10021"/>
    </source>
</evidence>
<feature type="compositionally biased region" description="Basic and acidic residues" evidence="1">
    <location>
        <begin position="1"/>
        <end position="17"/>
    </location>
</feature>
<protein>
    <recommendedName>
        <fullName evidence="2">Microbial-type PARG catalytic domain-containing protein</fullName>
    </recommendedName>
</protein>
<proteinExistence type="predicted"/>
<dbReference type="SUPFAM" id="SSF52949">
    <property type="entry name" value="Macro domain-like"/>
    <property type="match status" value="1"/>
</dbReference>
<keyword evidence="4" id="KW-1185">Reference proteome</keyword>
<dbReference type="InterPro" id="IPR012664">
    <property type="entry name" value="CHP02452"/>
</dbReference>
<name>A0AAD5VAP6_9APHY</name>
<organism evidence="3 4">
    <name type="scientific">Meripilus lineatus</name>
    <dbReference type="NCBI Taxonomy" id="2056292"/>
    <lineage>
        <taxon>Eukaryota</taxon>
        <taxon>Fungi</taxon>
        <taxon>Dikarya</taxon>
        <taxon>Basidiomycota</taxon>
        <taxon>Agaricomycotina</taxon>
        <taxon>Agaricomycetes</taxon>
        <taxon>Polyporales</taxon>
        <taxon>Meripilaceae</taxon>
        <taxon>Meripilus</taxon>
    </lineage>
</organism>